<gene>
    <name evidence="3" type="ORF">VN97_g8154</name>
</gene>
<keyword evidence="2" id="KW-0012">Acyltransferase</keyword>
<accession>A0AAI9TD95</accession>
<keyword evidence="1" id="KW-0808">Transferase</keyword>
<dbReference type="AlphaFoldDB" id="A0AAI9TD95"/>
<evidence type="ECO:0000256" key="2">
    <source>
        <dbReference type="ARBA" id="ARBA00023315"/>
    </source>
</evidence>
<evidence type="ECO:0000256" key="1">
    <source>
        <dbReference type="ARBA" id="ARBA00022679"/>
    </source>
</evidence>
<comment type="caution">
    <text evidence="3">The sequence shown here is derived from an EMBL/GenBank/DDBJ whole genome shotgun (WGS) entry which is preliminary data.</text>
</comment>
<evidence type="ECO:0008006" key="5">
    <source>
        <dbReference type="Google" id="ProtNLM"/>
    </source>
</evidence>
<dbReference type="InterPro" id="IPR023213">
    <property type="entry name" value="CAT-like_dom_sf"/>
</dbReference>
<sequence>MDPFTHLQDILGQLPFLKAYSHLLLCFPAEAHQSADEFEKWHQSFLSSFKTAAQQLAEAVPWLAGKVIDDSGIFNVLPCSLWENPNSIVRFKDCRHSAPSYQEIVAARGAIRLLDGSELAPRPAFPESYLDCDRDPAPVLALQVNLVEGGILVDCAAQHNILDMMGLEQCLVLLATAMNDTELPTHAVEQANRDRRSVVSLLRPDEPLLDHSQFKRTVSPPSIQEDSDLYSWKYYRFSQARLMELKERAAINVSGPGSYISTDDALSAFCWKSITAARLKHTAGTIAKTGTRFVRAVNARPALKVPREYMGDLVVLAVSHFIADELVQAPLSQVAATMRSDLQAVNHEDYIRSFATFLATEPDRSSISYGGNFNPKADIGSSSWAQVKLYRIKFGFLGKPTLVRRPNFGPLKSDIYFMPQTEDGDIDALLCMSEDDFAALNASPEWRYFADYIG</sequence>
<dbReference type="Pfam" id="PF02458">
    <property type="entry name" value="Transferase"/>
    <property type="match status" value="1"/>
</dbReference>
<organism evidence="3 4">
    <name type="scientific">Penicillium thymicola</name>
    <dbReference type="NCBI Taxonomy" id="293382"/>
    <lineage>
        <taxon>Eukaryota</taxon>
        <taxon>Fungi</taxon>
        <taxon>Dikarya</taxon>
        <taxon>Ascomycota</taxon>
        <taxon>Pezizomycotina</taxon>
        <taxon>Eurotiomycetes</taxon>
        <taxon>Eurotiomycetidae</taxon>
        <taxon>Eurotiales</taxon>
        <taxon>Aspergillaceae</taxon>
        <taxon>Penicillium</taxon>
    </lineage>
</organism>
<name>A0AAI9TD95_PENTH</name>
<dbReference type="GO" id="GO:0016746">
    <property type="term" value="F:acyltransferase activity"/>
    <property type="evidence" value="ECO:0007669"/>
    <property type="project" value="UniProtKB-KW"/>
</dbReference>
<keyword evidence="4" id="KW-1185">Reference proteome</keyword>
<dbReference type="PANTHER" id="PTHR31896:SF64">
    <property type="entry name" value="TRICHOTHECENE 3-O-ACETYLTRANSFERASE"/>
    <property type="match status" value="1"/>
</dbReference>
<evidence type="ECO:0000313" key="3">
    <source>
        <dbReference type="EMBL" id="KAJ9485200.1"/>
    </source>
</evidence>
<dbReference type="Gene3D" id="3.30.559.10">
    <property type="entry name" value="Chloramphenicol acetyltransferase-like domain"/>
    <property type="match status" value="2"/>
</dbReference>
<dbReference type="PANTHER" id="PTHR31896">
    <property type="entry name" value="FAMILY REGULATORY PROTEIN, PUTATIVE (AFU_ORTHOLOGUE AFUA_3G14730)-RELATED"/>
    <property type="match status" value="1"/>
</dbReference>
<dbReference type="InterPro" id="IPR051283">
    <property type="entry name" value="Sec_Metabolite_Acyltrans"/>
</dbReference>
<proteinExistence type="predicted"/>
<dbReference type="EMBL" id="LACB01000280">
    <property type="protein sequence ID" value="KAJ9485200.1"/>
    <property type="molecule type" value="Genomic_DNA"/>
</dbReference>
<evidence type="ECO:0000313" key="4">
    <source>
        <dbReference type="Proteomes" id="UP001227192"/>
    </source>
</evidence>
<dbReference type="Proteomes" id="UP001227192">
    <property type="component" value="Unassembled WGS sequence"/>
</dbReference>
<protein>
    <recommendedName>
        <fullName evidence="5">Trichothecene 3-O-acetyltransferase</fullName>
    </recommendedName>
</protein>
<reference evidence="3" key="2">
    <citation type="journal article" date="2016" name="Fungal Biol.">
        <title>Ochratoxin A production by Penicillium thymicola.</title>
        <authorList>
            <person name="Nguyen H.D.T."/>
            <person name="McMullin D.R."/>
            <person name="Ponomareva E."/>
            <person name="Riley R."/>
            <person name="Pomraning K.R."/>
            <person name="Baker S.E."/>
            <person name="Seifert K.A."/>
        </authorList>
    </citation>
    <scope>NUCLEOTIDE SEQUENCE</scope>
    <source>
        <strain evidence="3">DAOM 180753</strain>
    </source>
</reference>
<reference evidence="3" key="1">
    <citation type="submission" date="2015-06" db="EMBL/GenBank/DDBJ databases">
        <authorList>
            <person name="Nguyen H."/>
        </authorList>
    </citation>
    <scope>NUCLEOTIDE SEQUENCE</scope>
    <source>
        <strain evidence="3">DAOM 180753</strain>
    </source>
</reference>